<evidence type="ECO:0000256" key="1">
    <source>
        <dbReference type="ARBA" id="ARBA00022450"/>
    </source>
</evidence>
<dbReference type="KEGG" id="hhw:NCTC503_02157"/>
<dbReference type="InterPro" id="IPR006162">
    <property type="entry name" value="Ppantetheine_attach_site"/>
</dbReference>
<dbReference type="EMBL" id="LR590481">
    <property type="protein sequence ID" value="VTQ93667.1"/>
    <property type="molecule type" value="Genomic_DNA"/>
</dbReference>
<sequence>MTHNQFKKEVLEMIIDELGLEDINVEEVNYDAPLFMSIDENEEGLGLDSVDALEIVVGIKKKYKLKITDEDKNVLKSISTIAEYVHSHMIKEE</sequence>
<dbReference type="AlphaFoldDB" id="A0A4V6KEC5"/>
<evidence type="ECO:0000313" key="5">
    <source>
        <dbReference type="Proteomes" id="UP000308489"/>
    </source>
</evidence>
<dbReference type="Pfam" id="PF00550">
    <property type="entry name" value="PP-binding"/>
    <property type="match status" value="1"/>
</dbReference>
<evidence type="ECO:0000256" key="2">
    <source>
        <dbReference type="ARBA" id="ARBA00022553"/>
    </source>
</evidence>
<organism evidence="4 5">
    <name type="scientific">Hathewaya histolytica</name>
    <name type="common">Clostridium histolyticum</name>
    <dbReference type="NCBI Taxonomy" id="1498"/>
    <lineage>
        <taxon>Bacteria</taxon>
        <taxon>Bacillati</taxon>
        <taxon>Bacillota</taxon>
        <taxon>Clostridia</taxon>
        <taxon>Eubacteriales</taxon>
        <taxon>Clostridiaceae</taxon>
        <taxon>Hathewaya</taxon>
    </lineage>
</organism>
<proteinExistence type="predicted"/>
<protein>
    <submittedName>
        <fullName evidence="4">Acyl carrier protein</fullName>
    </submittedName>
</protein>
<gene>
    <name evidence="4" type="ORF">NCTC503_02157</name>
</gene>
<keyword evidence="2" id="KW-0597">Phosphoprotein</keyword>
<evidence type="ECO:0000259" key="3">
    <source>
        <dbReference type="PROSITE" id="PS50075"/>
    </source>
</evidence>
<dbReference type="PROSITE" id="PS00012">
    <property type="entry name" value="PHOSPHOPANTETHEINE"/>
    <property type="match status" value="1"/>
</dbReference>
<name>A0A4V6KEC5_HATHI</name>
<keyword evidence="1" id="KW-0596">Phosphopantetheine</keyword>
<dbReference type="PROSITE" id="PS50075">
    <property type="entry name" value="CARRIER"/>
    <property type="match status" value="1"/>
</dbReference>
<dbReference type="Gene3D" id="1.10.1200.10">
    <property type="entry name" value="ACP-like"/>
    <property type="match status" value="1"/>
</dbReference>
<dbReference type="InterPro" id="IPR036736">
    <property type="entry name" value="ACP-like_sf"/>
</dbReference>
<dbReference type="Proteomes" id="UP000308489">
    <property type="component" value="Chromosome 1"/>
</dbReference>
<feature type="domain" description="Carrier" evidence="3">
    <location>
        <begin position="1"/>
        <end position="89"/>
    </location>
</feature>
<dbReference type="RefSeq" id="WP_138210722.1">
    <property type="nucleotide sequence ID" value="NZ_CBCRUQ010000013.1"/>
</dbReference>
<dbReference type="InterPro" id="IPR009081">
    <property type="entry name" value="PP-bd_ACP"/>
</dbReference>
<dbReference type="SUPFAM" id="SSF47336">
    <property type="entry name" value="ACP-like"/>
    <property type="match status" value="1"/>
</dbReference>
<evidence type="ECO:0000313" key="4">
    <source>
        <dbReference type="EMBL" id="VTQ93667.1"/>
    </source>
</evidence>
<keyword evidence="5" id="KW-1185">Reference proteome</keyword>
<dbReference type="OrthoDB" id="9803943at2"/>
<reference evidence="4 5" key="1">
    <citation type="submission" date="2019-05" db="EMBL/GenBank/DDBJ databases">
        <authorList>
            <consortium name="Pathogen Informatics"/>
        </authorList>
    </citation>
    <scope>NUCLEOTIDE SEQUENCE [LARGE SCALE GENOMIC DNA]</scope>
    <source>
        <strain evidence="4 5">NCTC503</strain>
    </source>
</reference>
<accession>A0A4V6KEC5</accession>